<dbReference type="RefSeq" id="WP_035968941.1">
    <property type="nucleotide sequence ID" value="NZ_BMEG01000013.1"/>
</dbReference>
<dbReference type="EMBL" id="BMEG01000013">
    <property type="protein sequence ID" value="GGD93239.1"/>
    <property type="molecule type" value="Genomic_DNA"/>
</dbReference>
<protein>
    <submittedName>
        <fullName evidence="5 6">Protocatechuate 3,4-dioxygenase</fullName>
    </submittedName>
</protein>
<organism evidence="6 7">
    <name type="scientific">Caballeronia grimmiae</name>
    <dbReference type="NCBI Taxonomy" id="1071679"/>
    <lineage>
        <taxon>Bacteria</taxon>
        <taxon>Pseudomonadati</taxon>
        <taxon>Pseudomonadota</taxon>
        <taxon>Betaproteobacteria</taxon>
        <taxon>Burkholderiales</taxon>
        <taxon>Burkholderiaceae</taxon>
        <taxon>Caballeronia</taxon>
    </lineage>
</organism>
<evidence type="ECO:0000313" key="5">
    <source>
        <dbReference type="EMBL" id="GGD93239.1"/>
    </source>
</evidence>
<dbReference type="SUPFAM" id="SSF49482">
    <property type="entry name" value="Aromatic compound dioxygenase"/>
    <property type="match status" value="1"/>
</dbReference>
<dbReference type="InterPro" id="IPR000627">
    <property type="entry name" value="Intradiol_dOase_C"/>
</dbReference>
<keyword evidence="3" id="KW-0560">Oxidoreductase</keyword>
<dbReference type="PANTHER" id="PTHR33711">
    <property type="entry name" value="DIOXYGENASE, PUTATIVE (AFU_ORTHOLOGUE AFUA_2G02910)-RELATED"/>
    <property type="match status" value="1"/>
</dbReference>
<reference evidence="5" key="1">
    <citation type="journal article" date="2014" name="Int. J. Syst. Evol. Microbiol.">
        <title>Complete genome of a new Firmicutes species belonging to the dominant human colonic microbiota ('Ruminococcus bicirculans') reveals two chromosomes and a selective capacity to utilize plant glucans.</title>
        <authorList>
            <consortium name="NISC Comparative Sequencing Program"/>
            <person name="Wegmann U."/>
            <person name="Louis P."/>
            <person name="Goesmann A."/>
            <person name="Henrissat B."/>
            <person name="Duncan S.H."/>
            <person name="Flint H.J."/>
        </authorList>
    </citation>
    <scope>NUCLEOTIDE SEQUENCE</scope>
    <source>
        <strain evidence="5">CGMCC 1.11013</strain>
    </source>
</reference>
<keyword evidence="2 6" id="KW-0223">Dioxygenase</keyword>
<dbReference type="EMBL" id="JFHE01000034">
    <property type="protein sequence ID" value="KDR28748.1"/>
    <property type="molecule type" value="Genomic_DNA"/>
</dbReference>
<evidence type="ECO:0000313" key="6">
    <source>
        <dbReference type="EMBL" id="KDR28748.1"/>
    </source>
</evidence>
<feature type="domain" description="Intradiol ring-cleavage dioxygenases" evidence="4">
    <location>
        <begin position="49"/>
        <end position="77"/>
    </location>
</feature>
<evidence type="ECO:0000313" key="7">
    <source>
        <dbReference type="Proteomes" id="UP000027439"/>
    </source>
</evidence>
<dbReference type="InterPro" id="IPR015889">
    <property type="entry name" value="Intradiol_dOase_core"/>
</dbReference>
<accession>A0A069NJV9</accession>
<proteinExistence type="inferred from homology"/>
<dbReference type="Pfam" id="PF00775">
    <property type="entry name" value="Dioxygenase_C"/>
    <property type="match status" value="1"/>
</dbReference>
<dbReference type="GO" id="GO:0008199">
    <property type="term" value="F:ferric iron binding"/>
    <property type="evidence" value="ECO:0007669"/>
    <property type="project" value="InterPro"/>
</dbReference>
<dbReference type="Gene3D" id="2.60.130.10">
    <property type="entry name" value="Aromatic compound dioxygenase"/>
    <property type="match status" value="1"/>
</dbReference>
<dbReference type="eggNOG" id="COG3485">
    <property type="taxonomic scope" value="Bacteria"/>
</dbReference>
<evidence type="ECO:0000259" key="4">
    <source>
        <dbReference type="PROSITE" id="PS00083"/>
    </source>
</evidence>
<dbReference type="GO" id="GO:0018578">
    <property type="term" value="F:protocatechuate 3,4-dioxygenase activity"/>
    <property type="evidence" value="ECO:0007669"/>
    <property type="project" value="InterPro"/>
</dbReference>
<dbReference type="PROSITE" id="PS00083">
    <property type="entry name" value="INTRADIOL_DIOXYGENAS"/>
    <property type="match status" value="1"/>
</dbReference>
<dbReference type="InterPro" id="IPR050770">
    <property type="entry name" value="Intradiol_RC_Dioxygenase"/>
</dbReference>
<dbReference type="InterPro" id="IPR012786">
    <property type="entry name" value="Protocat_dOase_a"/>
</dbReference>
<evidence type="ECO:0000256" key="2">
    <source>
        <dbReference type="ARBA" id="ARBA00022964"/>
    </source>
</evidence>
<keyword evidence="8" id="KW-1185">Reference proteome</keyword>
<comment type="similarity">
    <text evidence="1">Belongs to the intradiol ring-cleavage dioxygenase family.</text>
</comment>
<dbReference type="OrthoDB" id="9805815at2"/>
<dbReference type="STRING" id="1071679.BG57_19045"/>
<evidence type="ECO:0000313" key="8">
    <source>
        <dbReference type="Proteomes" id="UP000597138"/>
    </source>
</evidence>
<evidence type="ECO:0000256" key="3">
    <source>
        <dbReference type="ARBA" id="ARBA00023002"/>
    </source>
</evidence>
<dbReference type="CDD" id="cd03463">
    <property type="entry name" value="3_4-PCD_alpha"/>
    <property type="match status" value="1"/>
</dbReference>
<sequence length="196" mass="21745">MTTLKQTPSQTVGPYFAYGLVPEQYNFDLKSLFTASAADREVPGEHISIVGNVYDAEGKPVGDALIEVMQADASGRYVQSPEEARETAFRGFARVGTGTDPKLRFVVDTVKPGKTDDDCAPHLDIIVLMRGMLLHAYTRLYFDDETEANAKDTVLQSVPAERRDTLIAKREAHTGATVYRFDIHLRGPNETVFFDL</sequence>
<evidence type="ECO:0000256" key="1">
    <source>
        <dbReference type="ARBA" id="ARBA00007825"/>
    </source>
</evidence>
<dbReference type="PANTHER" id="PTHR33711:SF9">
    <property type="entry name" value="PROTOCATECHUATE 3,4-DIOXYGENASE ALPHA CHAIN"/>
    <property type="match status" value="1"/>
</dbReference>
<reference evidence="5" key="4">
    <citation type="submission" date="2024-05" db="EMBL/GenBank/DDBJ databases">
        <authorList>
            <person name="Sun Q."/>
            <person name="Zhou Y."/>
        </authorList>
    </citation>
    <scope>NUCLEOTIDE SEQUENCE</scope>
    <source>
        <strain evidence="5">CGMCC 1.11013</strain>
    </source>
</reference>
<dbReference type="Proteomes" id="UP000597138">
    <property type="component" value="Unassembled WGS sequence"/>
</dbReference>
<reference evidence="6 7" key="2">
    <citation type="submission" date="2014-03" db="EMBL/GenBank/DDBJ databases">
        <title>Draft Genome Sequences of Four Burkholderia Strains.</title>
        <authorList>
            <person name="Liu X.Y."/>
            <person name="Li C.X."/>
            <person name="Xu J.H."/>
        </authorList>
    </citation>
    <scope>NUCLEOTIDE SEQUENCE [LARGE SCALE GENOMIC DNA]</scope>
    <source>
        <strain evidence="6 7">R27</strain>
    </source>
</reference>
<gene>
    <name evidence="5" type="primary">pcaG</name>
    <name evidence="6" type="ORF">BG57_19045</name>
    <name evidence="5" type="ORF">GCM10010985_54980</name>
</gene>
<comment type="caution">
    <text evidence="6">The sequence shown here is derived from an EMBL/GenBank/DDBJ whole genome shotgun (WGS) entry which is preliminary data.</text>
</comment>
<dbReference type="Proteomes" id="UP000027439">
    <property type="component" value="Unassembled WGS sequence"/>
</dbReference>
<name>A0A069NJV9_9BURK</name>
<reference evidence="8" key="3">
    <citation type="journal article" date="2019" name="Int. J. Syst. Evol. Microbiol.">
        <title>The Global Catalogue of Microorganisms (GCM) 10K type strain sequencing project: providing services to taxonomists for standard genome sequencing and annotation.</title>
        <authorList>
            <consortium name="The Broad Institute Genomics Platform"/>
            <consortium name="The Broad Institute Genome Sequencing Center for Infectious Disease"/>
            <person name="Wu L."/>
            <person name="Ma J."/>
        </authorList>
    </citation>
    <scope>NUCLEOTIDE SEQUENCE [LARGE SCALE GENOMIC DNA]</scope>
    <source>
        <strain evidence="8">CGMCC 1.11013</strain>
    </source>
</reference>
<dbReference type="AlphaFoldDB" id="A0A069NJV9"/>
<dbReference type="NCBIfam" id="TIGR02423">
    <property type="entry name" value="protocat_alph"/>
    <property type="match status" value="1"/>
</dbReference>